<dbReference type="EMBL" id="CP087164">
    <property type="protein sequence ID" value="UGS38974.1"/>
    <property type="molecule type" value="Genomic_DNA"/>
</dbReference>
<sequence>MKRAGGARPPGPETERPLPHARLRLQATAGLAGAMLRDGSSLMACAAR</sequence>
<keyword evidence="3" id="KW-1185">Reference proteome</keyword>
<feature type="region of interest" description="Disordered" evidence="1">
    <location>
        <begin position="1"/>
        <end position="20"/>
    </location>
</feature>
<name>A0A9E6Y2U5_9ACTN</name>
<evidence type="ECO:0000313" key="2">
    <source>
        <dbReference type="EMBL" id="UGS38974.1"/>
    </source>
</evidence>
<dbReference type="Proteomes" id="UP001162834">
    <property type="component" value="Chromosome"/>
</dbReference>
<evidence type="ECO:0000313" key="3">
    <source>
        <dbReference type="Proteomes" id="UP001162834"/>
    </source>
</evidence>
<evidence type="ECO:0000256" key="1">
    <source>
        <dbReference type="SAM" id="MobiDB-lite"/>
    </source>
</evidence>
<dbReference type="AlphaFoldDB" id="A0A9E6Y2U5"/>
<gene>
    <name evidence="2" type="ORF">DSM104329_05406</name>
</gene>
<dbReference type="KEGG" id="sbae:DSM104329_05406"/>
<accession>A0A9E6Y2U5</accession>
<protein>
    <submittedName>
        <fullName evidence="2">Uncharacterized protein</fullName>
    </submittedName>
</protein>
<organism evidence="2 3">
    <name type="scientific">Capillimicrobium parvum</name>
    <dbReference type="NCBI Taxonomy" id="2884022"/>
    <lineage>
        <taxon>Bacteria</taxon>
        <taxon>Bacillati</taxon>
        <taxon>Actinomycetota</taxon>
        <taxon>Thermoleophilia</taxon>
        <taxon>Solirubrobacterales</taxon>
        <taxon>Capillimicrobiaceae</taxon>
        <taxon>Capillimicrobium</taxon>
    </lineage>
</organism>
<proteinExistence type="predicted"/>
<reference evidence="2" key="1">
    <citation type="journal article" date="2022" name="Int. J. Syst. Evol. Microbiol.">
        <title>Pseudomonas aegrilactucae sp. nov. and Pseudomonas morbosilactucae sp. nov., pathogens causing bacterial rot of lettuce in Japan.</title>
        <authorList>
            <person name="Sawada H."/>
            <person name="Fujikawa T."/>
            <person name="Satou M."/>
        </authorList>
    </citation>
    <scope>NUCLEOTIDE SEQUENCE</scope>
    <source>
        <strain evidence="2">0166_1</strain>
    </source>
</reference>